<dbReference type="InterPro" id="IPR036249">
    <property type="entry name" value="Thioredoxin-like_sf"/>
</dbReference>
<proteinExistence type="predicted"/>
<dbReference type="Proteomes" id="UP001056012">
    <property type="component" value="Chromosome 6"/>
</dbReference>
<dbReference type="Pfam" id="PF05047">
    <property type="entry name" value="L51_S25_CI-B8"/>
    <property type="match status" value="1"/>
</dbReference>
<protein>
    <recommendedName>
        <fullName evidence="6">Ribosomal protein/NADH dehydrogenase domain-containing protein</fullName>
    </recommendedName>
</protein>
<dbReference type="GO" id="GO:0005739">
    <property type="term" value="C:mitochondrion"/>
    <property type="evidence" value="ECO:0007669"/>
    <property type="project" value="UniProtKB-SubCell"/>
</dbReference>
<comment type="subcellular location">
    <subcellularLocation>
        <location evidence="1">Mitochondrion</location>
    </subcellularLocation>
</comment>
<evidence type="ECO:0000313" key="7">
    <source>
        <dbReference type="EMBL" id="USP80941.1"/>
    </source>
</evidence>
<evidence type="ECO:0000256" key="3">
    <source>
        <dbReference type="ARBA" id="ARBA00023128"/>
    </source>
</evidence>
<evidence type="ECO:0000256" key="1">
    <source>
        <dbReference type="ARBA" id="ARBA00004173"/>
    </source>
</evidence>
<dbReference type="PANTHER" id="PTHR13274:SF2">
    <property type="entry name" value="SMALL RIBOSOMAL SUBUNIT PROTEIN MS25"/>
    <property type="match status" value="1"/>
</dbReference>
<keyword evidence="3" id="KW-0496">Mitochondrion</keyword>
<dbReference type="AlphaFoldDB" id="A0A9Q8ZF31"/>
<dbReference type="SMART" id="SM00916">
    <property type="entry name" value="L51_S25_CI-B8"/>
    <property type="match status" value="1"/>
</dbReference>
<dbReference type="EMBL" id="CP089279">
    <property type="protein sequence ID" value="USP80941.1"/>
    <property type="molecule type" value="Genomic_DNA"/>
</dbReference>
<evidence type="ECO:0000256" key="4">
    <source>
        <dbReference type="ARBA" id="ARBA00023274"/>
    </source>
</evidence>
<reference evidence="7" key="1">
    <citation type="submission" date="2021-12" db="EMBL/GenBank/DDBJ databases">
        <title>Curvularia clavata genome.</title>
        <authorList>
            <person name="Cao Y."/>
        </authorList>
    </citation>
    <scope>NUCLEOTIDE SEQUENCE</scope>
    <source>
        <strain evidence="7">Yc1106</strain>
    </source>
</reference>
<keyword evidence="2" id="KW-0689">Ribosomal protein</keyword>
<evidence type="ECO:0000256" key="2">
    <source>
        <dbReference type="ARBA" id="ARBA00022980"/>
    </source>
</evidence>
<sequence>MVHILKRMRKLRETPQKEVSKISMEFNTKIYGGHRGARKFWREMLPRIKYRNPSIPIEISRHNDADGPSLLHIFTASKTQPAAGTTNSPIAQQSDSAPPSGTPNARNSLVPDSSKPTYTINIKDQLESEILEALVAKTGAQEIKPSEEELAEMQEIAEFKERSEADRVQVRERLLKERREAELLKLARGEVPVTN</sequence>
<name>A0A9Q8ZF31_CURCL</name>
<dbReference type="InterPro" id="IPR007741">
    <property type="entry name" value="Ribosomal_mL43/mS25/NADH_DH"/>
</dbReference>
<keyword evidence="4" id="KW-0687">Ribonucleoprotein</keyword>
<accession>A0A9Q8ZF31</accession>
<feature type="domain" description="Ribosomal protein/NADH dehydrogenase" evidence="6">
    <location>
        <begin position="29"/>
        <end position="141"/>
    </location>
</feature>
<dbReference type="VEuPathDB" id="FungiDB:yc1106_08215"/>
<dbReference type="InterPro" id="IPR040049">
    <property type="entry name" value="Ribosomal_mS25/mL61"/>
</dbReference>
<evidence type="ECO:0000313" key="8">
    <source>
        <dbReference type="Proteomes" id="UP001056012"/>
    </source>
</evidence>
<feature type="region of interest" description="Disordered" evidence="5">
    <location>
        <begin position="80"/>
        <end position="116"/>
    </location>
</feature>
<gene>
    <name evidence="7" type="ORF">yc1106_08215</name>
</gene>
<dbReference type="GO" id="GO:1990904">
    <property type="term" value="C:ribonucleoprotein complex"/>
    <property type="evidence" value="ECO:0007669"/>
    <property type="project" value="UniProtKB-KW"/>
</dbReference>
<dbReference type="GO" id="GO:0003735">
    <property type="term" value="F:structural constituent of ribosome"/>
    <property type="evidence" value="ECO:0007669"/>
    <property type="project" value="InterPro"/>
</dbReference>
<organism evidence="7 8">
    <name type="scientific">Curvularia clavata</name>
    <dbReference type="NCBI Taxonomy" id="95742"/>
    <lineage>
        <taxon>Eukaryota</taxon>
        <taxon>Fungi</taxon>
        <taxon>Dikarya</taxon>
        <taxon>Ascomycota</taxon>
        <taxon>Pezizomycotina</taxon>
        <taxon>Dothideomycetes</taxon>
        <taxon>Pleosporomycetidae</taxon>
        <taxon>Pleosporales</taxon>
        <taxon>Pleosporineae</taxon>
        <taxon>Pleosporaceae</taxon>
        <taxon>Curvularia</taxon>
    </lineage>
</organism>
<dbReference type="GO" id="GO:0005840">
    <property type="term" value="C:ribosome"/>
    <property type="evidence" value="ECO:0007669"/>
    <property type="project" value="UniProtKB-KW"/>
</dbReference>
<dbReference type="PANTHER" id="PTHR13274">
    <property type="entry name" value="MITOCHONDRIAL RIBOSOMAL PROTEIN S25"/>
    <property type="match status" value="1"/>
</dbReference>
<dbReference type="SUPFAM" id="SSF52833">
    <property type="entry name" value="Thioredoxin-like"/>
    <property type="match status" value="1"/>
</dbReference>
<keyword evidence="8" id="KW-1185">Reference proteome</keyword>
<evidence type="ECO:0000256" key="5">
    <source>
        <dbReference type="SAM" id="MobiDB-lite"/>
    </source>
</evidence>
<evidence type="ECO:0000259" key="6">
    <source>
        <dbReference type="SMART" id="SM00916"/>
    </source>
</evidence>
<dbReference type="OrthoDB" id="1696305at2759"/>